<evidence type="ECO:0000256" key="3">
    <source>
        <dbReference type="ARBA" id="ARBA00022670"/>
    </source>
</evidence>
<dbReference type="GO" id="GO:0006508">
    <property type="term" value="P:proteolysis"/>
    <property type="evidence" value="ECO:0007669"/>
    <property type="project" value="UniProtKB-KW"/>
</dbReference>
<comment type="catalytic activity">
    <reaction evidence="1">
        <text>Thiol-dependent hydrolysis of ester, thioester, amide, peptide and isopeptide bonds formed by the C-terminal Gly of ubiquitin (a 76-residue protein attached to proteins as an intracellular targeting signal).</text>
        <dbReference type="EC" id="3.4.19.12"/>
    </reaction>
</comment>
<evidence type="ECO:0000313" key="12">
    <source>
        <dbReference type="Proteomes" id="UP000559256"/>
    </source>
</evidence>
<evidence type="ECO:0000256" key="5">
    <source>
        <dbReference type="ARBA" id="ARBA00022801"/>
    </source>
</evidence>
<dbReference type="InterPro" id="IPR051346">
    <property type="entry name" value="OTU_Deubiquitinase"/>
</dbReference>
<name>A0A8H5C670_9AGAR</name>
<dbReference type="Pfam" id="PF20255">
    <property type="entry name" value="DUF6606"/>
    <property type="match status" value="1"/>
</dbReference>
<dbReference type="EC" id="3.4.19.12" evidence="2"/>
<dbReference type="OrthoDB" id="3182339at2759"/>
<dbReference type="InterPro" id="IPR022105">
    <property type="entry name" value="DUF3645"/>
</dbReference>
<evidence type="ECO:0000259" key="8">
    <source>
        <dbReference type="Pfam" id="PF12340"/>
    </source>
</evidence>
<dbReference type="Pfam" id="PF12340">
    <property type="entry name" value="DUF3638"/>
    <property type="match status" value="1"/>
</dbReference>
<dbReference type="EMBL" id="JAACJM010000235">
    <property type="protein sequence ID" value="KAF5335871.1"/>
    <property type="molecule type" value="Genomic_DNA"/>
</dbReference>
<dbReference type="PANTHER" id="PTHR13367:SF33">
    <property type="entry name" value="P-LOOP CONTAINING NUCLEOSIDE TRIPHOSPHATE HYDROLASE PROTEIN"/>
    <property type="match status" value="1"/>
</dbReference>
<evidence type="ECO:0000256" key="6">
    <source>
        <dbReference type="ARBA" id="ARBA00022807"/>
    </source>
</evidence>
<evidence type="ECO:0000256" key="1">
    <source>
        <dbReference type="ARBA" id="ARBA00000707"/>
    </source>
</evidence>
<proteinExistence type="predicted"/>
<feature type="domain" description="DUF6606" evidence="10">
    <location>
        <begin position="8"/>
        <end position="270"/>
    </location>
</feature>
<dbReference type="PANTHER" id="PTHR13367">
    <property type="entry name" value="UBIQUITIN THIOESTERASE"/>
    <property type="match status" value="1"/>
</dbReference>
<keyword evidence="5" id="KW-0378">Hydrolase</keyword>
<feature type="compositionally biased region" description="Basic and acidic residues" evidence="7">
    <location>
        <begin position="562"/>
        <end position="582"/>
    </location>
</feature>
<evidence type="ECO:0000259" key="9">
    <source>
        <dbReference type="Pfam" id="PF12359"/>
    </source>
</evidence>
<evidence type="ECO:0000256" key="4">
    <source>
        <dbReference type="ARBA" id="ARBA00022786"/>
    </source>
</evidence>
<gene>
    <name evidence="11" type="ORF">D9758_017237</name>
</gene>
<reference evidence="11 12" key="1">
    <citation type="journal article" date="2020" name="ISME J.">
        <title>Uncovering the hidden diversity of litter-decomposition mechanisms in mushroom-forming fungi.</title>
        <authorList>
            <person name="Floudas D."/>
            <person name="Bentzer J."/>
            <person name="Ahren D."/>
            <person name="Johansson T."/>
            <person name="Persson P."/>
            <person name="Tunlid A."/>
        </authorList>
    </citation>
    <scope>NUCLEOTIDE SEQUENCE [LARGE SCALE GENOMIC DNA]</scope>
    <source>
        <strain evidence="11 12">CBS 291.85</strain>
    </source>
</reference>
<organism evidence="11 12">
    <name type="scientific">Tetrapyrgos nigripes</name>
    <dbReference type="NCBI Taxonomy" id="182062"/>
    <lineage>
        <taxon>Eukaryota</taxon>
        <taxon>Fungi</taxon>
        <taxon>Dikarya</taxon>
        <taxon>Basidiomycota</taxon>
        <taxon>Agaricomycotina</taxon>
        <taxon>Agaricomycetes</taxon>
        <taxon>Agaricomycetidae</taxon>
        <taxon>Agaricales</taxon>
        <taxon>Marasmiineae</taxon>
        <taxon>Marasmiaceae</taxon>
        <taxon>Tetrapyrgos</taxon>
    </lineage>
</organism>
<dbReference type="InterPro" id="IPR046541">
    <property type="entry name" value="DUF6606"/>
</dbReference>
<dbReference type="SUPFAM" id="SSF52540">
    <property type="entry name" value="P-loop containing nucleoside triphosphate hydrolases"/>
    <property type="match status" value="1"/>
</dbReference>
<evidence type="ECO:0000256" key="2">
    <source>
        <dbReference type="ARBA" id="ARBA00012759"/>
    </source>
</evidence>
<keyword evidence="12" id="KW-1185">Reference proteome</keyword>
<dbReference type="InterPro" id="IPR027417">
    <property type="entry name" value="P-loop_NTPase"/>
</dbReference>
<keyword evidence="6" id="KW-0788">Thiol protease</keyword>
<evidence type="ECO:0000259" key="10">
    <source>
        <dbReference type="Pfam" id="PF20255"/>
    </source>
</evidence>
<feature type="domain" description="DUF3645" evidence="9">
    <location>
        <begin position="2364"/>
        <end position="2396"/>
    </location>
</feature>
<sequence length="3104" mass="353654">MSTLDYIAYHVFLPPKLPQKDDYTVNNETALCRTVLQSATKYLHSGLVDEQYRSDWRALVGMLIYLTKSTEEMDGDVLENTFSSMKDGDVRACLVREQNAGVIFRKRAADVIYEAFEVRPPTEKVTSAQGKLSCTYPGPAISVPLPHFENPDFLRELSSFLVQMDSDTLDSAATSKKAGTEITEERDSAHPRYITSLLTGILRGLGKPADVHRIQKRIADEVLMDKARIPWRRSMVWLVIRVALQTHFARIGDNNEYKVFMIQLMCDILEDAVKARFVNDMLFAMRAKVAIRVSKLGSSVPNAVLERAKDVSAKVETLLETRWAKIQEAQAQSPPWDGAALRSWAKADSHLTMPKSRRYLLSTLSRKGGDSVPDDFSPNCSPRPLQDLKQFELCTQSFLEKAFASETYIALADLELSVQSNLDSWIDKNIKEPLVPSILFDIMVAYRSAASGCYVFPEDNSIMILTLFELWVALDKAVVKRVPLLAEFSPEVPLDLFEPLLLRKATHIHRLIQIHHYLRLRHEKAKFGSIFTEASYSNSFAVKFFNQTPAFQKLKTSIESNAEQKRTQKRQEWAQKRQEHKEKTDRARQLTCIYETHGQRAQHSGRCERCRLFAQASRLEITVHEWPLPSDSNVAKTVIFEMKCPKDFRIWRETTYTLLNDVCQAQSGPDPAGGQPSSHLYQYCNQFTELRTKKEEVGRISLASTTKSFLAAHYKSKKIAKASAERDVIVPNGLSWQLYDGTVNRWPAKRSFADANPTVAHMCTLHLPTSYTSYDSLQGFIESVAQNSNLAIAHQHYCRDSLSMHEFISFATLRSGQRLQWLNIAKEIRTRVLTFHNEEVHLLMTQAACQVGNIISGELERHLDLKSPAFCHTLLGELKKLLVDVQTNWMEVTTVRTIIMLGGRVLASIKDSGAQEEAFSLMLLARSVVYTWLTSLIKNPVDSIDDKLVSERQRTVSELALTCLLTYDVDKKHLPRLLTTPHDVSIFLECLIHRFDNTLLSSDVLPPHIQTLLHRTRRLSHFVEPVLRSLLLENRQGVDQALLSVWPAYRLCLDIPWSCLNTPNNRWVCASTKALASYRQQNVHLNILEGQLLVDGKSLTRLPKTMTEHSTFRRLFGNRLLEVFPSDSKDGLAFSSRSDIYGYQVHFDLRGSDLVIQAQHLKSHARLELIPQRRLFGDLPELMVKEYFHWIDLEQREIELRPYTSPWVSSVGNWRLKLRGEDITMVLDGKQLVDIHSKSFQMISGYLNRMEHSQFLTVTYSAGPAIDVDLPRFQLSFSVNSEGSLECITFPGMCVDNYSSIGTLYGLVNMLVLNPSVPTQPRRILIPNGRIRTRIKEHHVEVSVDTNPDEWKRTFFVDYTIREDLGYLEGDGSLTSHFLRAYLHALTSYCLPDPLTGRTGTEESLAILTSARSFSIQNLTDAQFLNILYQIASMTPSRTYYPENSELMQTVHWSNLPVPVLSQHPSFFPETMAILDYCHSLLKELQVDAYRDIAIDIPRWHVKSKQKLWLRDYLRNFKFYAAVDVESTAKDYSTDIPYTSRDLDLTGEQIACTVASAIFEPPSSPFPSISNFLKQWRALTRRDDVSLSLSYNKEQWLDTHVLSTHWLTLYDLCRDPSVTREEKVYQITFSFPSLAFRDKSAQKLLSLLIEFTTNPSFSAISAPSFPSYALSNGVSPKGKQLDIILLDARIAGFDWSSVGLVQRLDESDSDYEERCDEQFGEVISQLKSALLSQWPGSPSDDVKHASISSDRLMKGVRQLFESCDQNKQYMDHVDTVQAILNSVILSPLPSTSSQLQSYKIDVAPSPTLQSNQIVRTGIDYLLRRSPPSVDCHESKFTDLGTYLRRTPPASSGISQELLSLTQQISGDSNFTQKLLGKALRGSSDALSHSQTSLQRTTGLDLSCEDEIIRFITEYDKSCEREYALVHAIVYEALSPKSGPEQLLQTAGLWPRVTPYSLLRLLSYDQRSYLSDSWKAVLTVYAKKISERQRSQRLLSQLASEDRDGVLQEMANSSPKGLDDIDWLLVQISSNFLARDVQVDVANEMESPSSSENSVLQLNMGEGKSSVITPMIASSMADGGKLVRVVVLKALCTQMFQLLVDRVSNLVNRRVYYMPFSRRLKMDQYKVAKIQALYEECMKKGGILVVQPEHILSFRLMGLDRIVESGLQNLQGEAEGTVCRQLIESQRWLQKHTRDILDECDEILHVRYQLIYTLGKQGLLEDHPNRWTTIQEVFSLLLTHAPRVRQEFPLGIHIQDEAIHKGDFPAILIVSADARALLFDLIVTDILAGRLLNYPFERLPKELKPIVRKFLCNRSVSAAEVRLLSQYCQGSSSWNGLLLLRGLIAYGVLAYTLNERRWRVDYGLDEHRTLLAVPYRAKDVPSLRAEFGHPDVAISLTCLSYYYRGLTEGQLDTCFEMLMKSDNPNLEYERWARNVPEVPRTVNGINLRDLIQRHNVLIPYFSHNHAVVNFFLSEVVFPKYAKRFPEKLATSGWDLAEEKENFTTGFSGTKDSQYLLPATISQLDENSLGQESTNAQVIEYLLKPENNYYHCARGANNEPLSASDFLQLIQVIGQAIGKQIRVLLDVGAQILDMSNEAVARYWLELENPKDVQAAVYFNNRDQMMVLDRRKRNQKFISSQWRNQLDRCVIYLDDAHTRGTDLKLPKDYRAAVTLGPKVTKDRLTQGCMRMRKLGFGQSVMFFAPFKVDQRIREICGLDNHSPVLSSHVLRWAYSETVTDIEHHIPHWVQQGTDYIARQQAWEAFDKSERVSDLAVWRQPDARTLEEMYGAKDEEQRQESLTLEFGKGGERLKERFNILGYQVTQNMLDDMVDEEQEREVSHEVEKERQVQRPPRKEPAAHMLRDSVREFVHSGIVRDSRTFIPLFKSLNLPLNSTHRGLLSTLDFAITIRGSEPALNDFMRPVTWVISGGRTDDWTPALVIISPFEADQLRSEIAKNKVGLHLHVYAPKVTQNQESFDDLGFLTIPPISNAPGSNWTPPDPLMITQLNLFAGQLYFHDWAAYKQLCDYLGLYIPGDDSSRVVAYQSDGFVLPKDRRGEMKRLCPFETSPLPKLKELFGLRRKGNGYSFTHIGKILSGRALDKRDFE</sequence>
<feature type="domain" description="DUF3638" evidence="8">
    <location>
        <begin position="2018"/>
        <end position="2243"/>
    </location>
</feature>
<accession>A0A8H5C670</accession>
<evidence type="ECO:0000256" key="7">
    <source>
        <dbReference type="SAM" id="MobiDB-lite"/>
    </source>
</evidence>
<dbReference type="Proteomes" id="UP000559256">
    <property type="component" value="Unassembled WGS sequence"/>
</dbReference>
<comment type="caution">
    <text evidence="11">The sequence shown here is derived from an EMBL/GenBank/DDBJ whole genome shotgun (WGS) entry which is preliminary data.</text>
</comment>
<keyword evidence="4" id="KW-0833">Ubl conjugation pathway</keyword>
<evidence type="ECO:0000313" key="11">
    <source>
        <dbReference type="EMBL" id="KAF5335871.1"/>
    </source>
</evidence>
<protein>
    <recommendedName>
        <fullName evidence="2">ubiquitinyl hydrolase 1</fullName>
        <ecNumber evidence="2">3.4.19.12</ecNumber>
    </recommendedName>
</protein>
<dbReference type="Pfam" id="PF12359">
    <property type="entry name" value="DUF3645"/>
    <property type="match status" value="1"/>
</dbReference>
<dbReference type="InterPro" id="IPR022099">
    <property type="entry name" value="DUF3638"/>
</dbReference>
<feature type="region of interest" description="Disordered" evidence="7">
    <location>
        <begin position="561"/>
        <end position="582"/>
    </location>
</feature>
<dbReference type="GO" id="GO:0004843">
    <property type="term" value="F:cysteine-type deubiquitinase activity"/>
    <property type="evidence" value="ECO:0007669"/>
    <property type="project" value="UniProtKB-EC"/>
</dbReference>
<keyword evidence="3" id="KW-0645">Protease</keyword>